<reference evidence="3" key="1">
    <citation type="journal article" date="2013" name="J. Plant Res.">
        <title>Effect of fungi and light on seed germination of three Opuntia species from semiarid lands of central Mexico.</title>
        <authorList>
            <person name="Delgado-Sanchez P."/>
            <person name="Jimenez-Bremont J.F."/>
            <person name="Guerrero-Gonzalez Mde L."/>
            <person name="Flores J."/>
        </authorList>
    </citation>
    <scope>NUCLEOTIDE SEQUENCE</scope>
    <source>
        <tissue evidence="3">Cladode</tissue>
    </source>
</reference>
<reference evidence="3" key="2">
    <citation type="submission" date="2020-07" db="EMBL/GenBank/DDBJ databases">
        <authorList>
            <person name="Vera ALvarez R."/>
            <person name="Arias-Moreno D.M."/>
            <person name="Jimenez-Jacinto V."/>
            <person name="Jimenez-Bremont J.F."/>
            <person name="Swaminathan K."/>
            <person name="Moose S.P."/>
            <person name="Guerrero-Gonzalez M.L."/>
            <person name="Marino-Ramirez L."/>
            <person name="Landsman D."/>
            <person name="Rodriguez-Kessler M."/>
            <person name="Delgado-Sanchez P."/>
        </authorList>
    </citation>
    <scope>NUCLEOTIDE SEQUENCE</scope>
    <source>
        <tissue evidence="3">Cladode</tissue>
    </source>
</reference>
<keyword evidence="2" id="KW-1133">Transmembrane helix</keyword>
<keyword evidence="2" id="KW-0472">Membrane</keyword>
<evidence type="ECO:0000313" key="3">
    <source>
        <dbReference type="EMBL" id="MBA4625726.1"/>
    </source>
</evidence>
<proteinExistence type="predicted"/>
<sequence>MLCVFGSGQLQRPRHDDSNARTNHRKQARPNLSCAMKCSTDATILRVTILMNDCLLLWIYIYLTRYCSHGRSKSQNRIGRAQYTASQNLSTIEKSSQSYHISVS</sequence>
<evidence type="ECO:0000256" key="2">
    <source>
        <dbReference type="SAM" id="Phobius"/>
    </source>
</evidence>
<accession>A0A7C9CTX4</accession>
<dbReference type="AlphaFoldDB" id="A0A7C9CTX4"/>
<organism evidence="3">
    <name type="scientific">Opuntia streptacantha</name>
    <name type="common">Prickly pear cactus</name>
    <name type="synonym">Opuntia cardona</name>
    <dbReference type="NCBI Taxonomy" id="393608"/>
    <lineage>
        <taxon>Eukaryota</taxon>
        <taxon>Viridiplantae</taxon>
        <taxon>Streptophyta</taxon>
        <taxon>Embryophyta</taxon>
        <taxon>Tracheophyta</taxon>
        <taxon>Spermatophyta</taxon>
        <taxon>Magnoliopsida</taxon>
        <taxon>eudicotyledons</taxon>
        <taxon>Gunneridae</taxon>
        <taxon>Pentapetalae</taxon>
        <taxon>Caryophyllales</taxon>
        <taxon>Cactineae</taxon>
        <taxon>Cactaceae</taxon>
        <taxon>Opuntioideae</taxon>
        <taxon>Opuntia</taxon>
    </lineage>
</organism>
<feature type="transmembrane region" description="Helical" evidence="2">
    <location>
        <begin position="43"/>
        <end position="63"/>
    </location>
</feature>
<protein>
    <submittedName>
        <fullName evidence="3">Uncharacterized protein</fullName>
    </submittedName>
</protein>
<feature type="region of interest" description="Disordered" evidence="1">
    <location>
        <begin position="1"/>
        <end position="28"/>
    </location>
</feature>
<keyword evidence="2" id="KW-0812">Transmembrane</keyword>
<name>A0A7C9CTX4_OPUST</name>
<dbReference type="EMBL" id="GISG01053272">
    <property type="protein sequence ID" value="MBA4625726.1"/>
    <property type="molecule type" value="Transcribed_RNA"/>
</dbReference>
<evidence type="ECO:0000256" key="1">
    <source>
        <dbReference type="SAM" id="MobiDB-lite"/>
    </source>
</evidence>